<proteinExistence type="predicted"/>
<dbReference type="Pfam" id="PF03235">
    <property type="entry name" value="GmrSD_N"/>
    <property type="match status" value="1"/>
</dbReference>
<organism evidence="2 3">
    <name type="scientific">Enterobacter cloacae S611</name>
    <dbReference type="NCBI Taxonomy" id="1399146"/>
    <lineage>
        <taxon>Bacteria</taxon>
        <taxon>Pseudomonadati</taxon>
        <taxon>Pseudomonadota</taxon>
        <taxon>Gammaproteobacteria</taxon>
        <taxon>Enterobacterales</taxon>
        <taxon>Enterobacteriaceae</taxon>
        <taxon>Enterobacter</taxon>
        <taxon>Enterobacter cloacae complex</taxon>
    </lineage>
</organism>
<accession>A0ABN0Q4F0</accession>
<dbReference type="InterPro" id="IPR004919">
    <property type="entry name" value="GmrSD_N"/>
</dbReference>
<dbReference type="PANTHER" id="PTHR39639:SF1">
    <property type="entry name" value="DUF262 DOMAIN-CONTAINING PROTEIN"/>
    <property type="match status" value="1"/>
</dbReference>
<reference evidence="2 3" key="1">
    <citation type="journal article" date="2014" name="Genome Announc.">
        <title>Draft Genome Sequence of Enterobacter cloacae Strain S611.</title>
        <authorList>
            <person name="Wang D."/>
            <person name="Han C.S."/>
            <person name="Dichosa A.E."/>
            <person name="Gleasner C.D."/>
            <person name="Johnson S.L."/>
            <person name="Daligault H.E."/>
            <person name="Davenport K.W."/>
            <person name="Li P.E."/>
            <person name="Pierson E.A."/>
            <person name="Pierson L.S.III."/>
        </authorList>
    </citation>
    <scope>NUCLEOTIDE SEQUENCE [LARGE SCALE GENOMIC DNA]</scope>
    <source>
        <strain evidence="2 3">S611</strain>
    </source>
</reference>
<comment type="caution">
    <text evidence="2">The sequence shown here is derived from an EMBL/GenBank/DDBJ whole genome shotgun (WGS) entry which is preliminary data.</text>
</comment>
<dbReference type="EMBL" id="AXOM01000051">
    <property type="protein sequence ID" value="ESS56872.1"/>
    <property type="molecule type" value="Genomic_DNA"/>
</dbReference>
<evidence type="ECO:0000259" key="1">
    <source>
        <dbReference type="Pfam" id="PF03235"/>
    </source>
</evidence>
<gene>
    <name evidence="2" type="ORF">EDP2_386</name>
</gene>
<feature type="domain" description="GmrSD restriction endonucleases N-terminal" evidence="1">
    <location>
        <begin position="28"/>
        <end position="181"/>
    </location>
</feature>
<keyword evidence="3" id="KW-1185">Reference proteome</keyword>
<protein>
    <recommendedName>
        <fullName evidence="1">GmrSD restriction endonucleases N-terminal domain-containing protein</fullName>
    </recommendedName>
</protein>
<evidence type="ECO:0000313" key="2">
    <source>
        <dbReference type="EMBL" id="ESS56872.1"/>
    </source>
</evidence>
<dbReference type="Proteomes" id="UP000017834">
    <property type="component" value="Unassembled WGS sequence"/>
</dbReference>
<name>A0ABN0Q4F0_ENTCL</name>
<sequence>MNFSEVLAEIQKERRTVGFDTYDITIKQLIDMIAEKSINVSPDYQRRFVWDDVRQSQLIESIFLGIPIPNIFMATNLDSSWEVIDGLQRITTTLRFASHNYAVIDGKDLGPLKLKGLEKVPSLNGALFDEMPSNLKLNFLTRPLRITVLNDQSDFQVRFDLFERLNTGGIILHDQEIRNCVFRGRFAEFIKDCVKNSDFDTVIKRSDKNGRGNLEELVLKFFAYYENRSSFKHSVKGFLNNYMEEKNKSFKNKNKLREIFEQTFSEINRCLPNGIVRANRLNSTPLVLFEAIAVGVADILTEGNKVNAQKLNELLEDASLKNLTTGATNSLPKLNGRIDYVSQRASV</sequence>
<evidence type="ECO:0000313" key="3">
    <source>
        <dbReference type="Proteomes" id="UP000017834"/>
    </source>
</evidence>
<dbReference type="PANTHER" id="PTHR39639">
    <property type="entry name" value="CHROMOSOME 16, WHOLE GENOME SHOTGUN SEQUENCE"/>
    <property type="match status" value="1"/>
</dbReference>